<organism evidence="4 5">
    <name type="scientific">Massilia eburnea</name>
    <dbReference type="NCBI Taxonomy" id="1776165"/>
    <lineage>
        <taxon>Bacteria</taxon>
        <taxon>Pseudomonadati</taxon>
        <taxon>Pseudomonadota</taxon>
        <taxon>Betaproteobacteria</taxon>
        <taxon>Burkholderiales</taxon>
        <taxon>Oxalobacteraceae</taxon>
        <taxon>Telluria group</taxon>
        <taxon>Massilia</taxon>
    </lineage>
</organism>
<dbReference type="Proteomes" id="UP000472320">
    <property type="component" value="Unassembled WGS sequence"/>
</dbReference>
<dbReference type="InterPro" id="IPR008278">
    <property type="entry name" value="4-PPantetheinyl_Trfase_dom"/>
</dbReference>
<feature type="domain" description="4'-phosphopantetheinyl transferase" evidence="3">
    <location>
        <begin position="109"/>
        <end position="173"/>
    </location>
</feature>
<evidence type="ECO:0000256" key="2">
    <source>
        <dbReference type="ARBA" id="ARBA00022679"/>
    </source>
</evidence>
<dbReference type="GO" id="GO:0005829">
    <property type="term" value="C:cytosol"/>
    <property type="evidence" value="ECO:0007669"/>
    <property type="project" value="TreeGrafter"/>
</dbReference>
<sequence length="196" mass="21735">MRPQATLWLLDLAAIDDATLAQGLEGLGASVQQRYRRFRRTERQRQFVAGRLLLRRALAFARPDVAASEIQFIERPGAAPQVCMPGAAPFFSISHAGHWIACAASMAAPLGLDIELHGRKRDFPALAEHSFDAATAQRIARLPDGERATAFYRAWCRLEAEFKLGQPAQHWLQPEHAQLTIAIASSEDLELLVRDA</sequence>
<dbReference type="SUPFAM" id="SSF56214">
    <property type="entry name" value="4'-phosphopantetheinyl transferase"/>
    <property type="match status" value="2"/>
</dbReference>
<evidence type="ECO:0000313" key="4">
    <source>
        <dbReference type="EMBL" id="MTW11542.1"/>
    </source>
</evidence>
<proteinExistence type="inferred from homology"/>
<dbReference type="Gene3D" id="3.90.470.20">
    <property type="entry name" value="4'-phosphopantetheinyl transferase domain"/>
    <property type="match status" value="1"/>
</dbReference>
<dbReference type="InterPro" id="IPR050559">
    <property type="entry name" value="P-Pant_transferase_sf"/>
</dbReference>
<protein>
    <submittedName>
        <fullName evidence="4">4'-phosphopantetheinyl transferase superfamily protein</fullName>
    </submittedName>
</protein>
<comment type="caution">
    <text evidence="4">The sequence shown here is derived from an EMBL/GenBank/DDBJ whole genome shotgun (WGS) entry which is preliminary data.</text>
</comment>
<dbReference type="GO" id="GO:0000287">
    <property type="term" value="F:magnesium ion binding"/>
    <property type="evidence" value="ECO:0007669"/>
    <property type="project" value="InterPro"/>
</dbReference>
<dbReference type="EMBL" id="WNKX01000008">
    <property type="protein sequence ID" value="MTW11542.1"/>
    <property type="molecule type" value="Genomic_DNA"/>
</dbReference>
<dbReference type="InterPro" id="IPR037143">
    <property type="entry name" value="4-PPantetheinyl_Trfase_dom_sf"/>
</dbReference>
<accession>A0A6L6QGP8</accession>
<dbReference type="AlphaFoldDB" id="A0A6L6QGP8"/>
<dbReference type="GO" id="GO:0008897">
    <property type="term" value="F:holo-[acyl-carrier-protein] synthase activity"/>
    <property type="evidence" value="ECO:0007669"/>
    <property type="project" value="InterPro"/>
</dbReference>
<dbReference type="PANTHER" id="PTHR12215">
    <property type="entry name" value="PHOSPHOPANTETHEINE TRANSFERASE"/>
    <property type="match status" value="1"/>
</dbReference>
<reference evidence="4 5" key="1">
    <citation type="submission" date="2019-11" db="EMBL/GenBank/DDBJ databases">
        <title>Type strains purchased from KCTC, JCM and DSMZ.</title>
        <authorList>
            <person name="Lu H."/>
        </authorList>
    </citation>
    <scope>NUCLEOTIDE SEQUENCE [LARGE SCALE GENOMIC DNA]</scope>
    <source>
        <strain evidence="4 5">JCM 31587</strain>
    </source>
</reference>
<dbReference type="RefSeq" id="WP_155454490.1">
    <property type="nucleotide sequence ID" value="NZ_WNKX01000008.1"/>
</dbReference>
<dbReference type="PANTHER" id="PTHR12215:SF10">
    <property type="entry name" value="L-AMINOADIPATE-SEMIALDEHYDE DEHYDROGENASE-PHOSPHOPANTETHEINYL TRANSFERASE"/>
    <property type="match status" value="1"/>
</dbReference>
<dbReference type="Pfam" id="PF01648">
    <property type="entry name" value="ACPS"/>
    <property type="match status" value="1"/>
</dbReference>
<keyword evidence="5" id="KW-1185">Reference proteome</keyword>
<dbReference type="OrthoDB" id="9808281at2"/>
<evidence type="ECO:0000313" key="5">
    <source>
        <dbReference type="Proteomes" id="UP000472320"/>
    </source>
</evidence>
<evidence type="ECO:0000256" key="1">
    <source>
        <dbReference type="ARBA" id="ARBA00010990"/>
    </source>
</evidence>
<dbReference type="GO" id="GO:0019878">
    <property type="term" value="P:lysine biosynthetic process via aminoadipic acid"/>
    <property type="evidence" value="ECO:0007669"/>
    <property type="project" value="TreeGrafter"/>
</dbReference>
<comment type="similarity">
    <text evidence="1">Belongs to the P-Pant transferase superfamily. Gsp/Sfp/HetI/AcpT family.</text>
</comment>
<gene>
    <name evidence="4" type="ORF">GM658_13130</name>
</gene>
<name>A0A6L6QGP8_9BURK</name>
<keyword evidence="2 4" id="KW-0808">Transferase</keyword>
<evidence type="ECO:0000259" key="3">
    <source>
        <dbReference type="Pfam" id="PF01648"/>
    </source>
</evidence>